<evidence type="ECO:0000313" key="5">
    <source>
        <dbReference type="EMBL" id="KAH6660168.1"/>
    </source>
</evidence>
<protein>
    <recommendedName>
        <fullName evidence="4">HMG box domain-containing protein</fullName>
    </recommendedName>
</protein>
<name>A0A9P9A3H5_9PEZI</name>
<accession>A0A9P9A3H5</accession>
<feature type="domain" description="HMG box" evidence="4">
    <location>
        <begin position="250"/>
        <end position="316"/>
    </location>
</feature>
<reference evidence="5" key="1">
    <citation type="journal article" date="2021" name="Nat. Commun.">
        <title>Genetic determinants of endophytism in the Arabidopsis root mycobiome.</title>
        <authorList>
            <person name="Mesny F."/>
            <person name="Miyauchi S."/>
            <person name="Thiergart T."/>
            <person name="Pickel B."/>
            <person name="Atanasova L."/>
            <person name="Karlsson M."/>
            <person name="Huettel B."/>
            <person name="Barry K.W."/>
            <person name="Haridas S."/>
            <person name="Chen C."/>
            <person name="Bauer D."/>
            <person name="Andreopoulos W."/>
            <person name="Pangilinan J."/>
            <person name="LaButti K."/>
            <person name="Riley R."/>
            <person name="Lipzen A."/>
            <person name="Clum A."/>
            <person name="Drula E."/>
            <person name="Henrissat B."/>
            <person name="Kohler A."/>
            <person name="Grigoriev I.V."/>
            <person name="Martin F.M."/>
            <person name="Hacquard S."/>
        </authorList>
    </citation>
    <scope>NUCLEOTIDE SEQUENCE</scope>
    <source>
        <strain evidence="5">MPI-SDFR-AT-0073</strain>
    </source>
</reference>
<gene>
    <name evidence="5" type="ORF">BKA67DRAFT_42495</name>
</gene>
<dbReference type="SUPFAM" id="SSF47095">
    <property type="entry name" value="HMG-box"/>
    <property type="match status" value="1"/>
</dbReference>
<evidence type="ECO:0000256" key="1">
    <source>
        <dbReference type="ARBA" id="ARBA00023125"/>
    </source>
</evidence>
<proteinExistence type="predicted"/>
<dbReference type="CDD" id="cd00084">
    <property type="entry name" value="HMG-box_SF"/>
    <property type="match status" value="1"/>
</dbReference>
<dbReference type="Pfam" id="PF00505">
    <property type="entry name" value="HMG_box"/>
    <property type="match status" value="1"/>
</dbReference>
<dbReference type="AlphaFoldDB" id="A0A9P9A3H5"/>
<dbReference type="SMART" id="SM00398">
    <property type="entry name" value="HMG"/>
    <property type="match status" value="1"/>
</dbReference>
<evidence type="ECO:0000313" key="6">
    <source>
        <dbReference type="Proteomes" id="UP000758603"/>
    </source>
</evidence>
<dbReference type="OrthoDB" id="1919336at2759"/>
<dbReference type="InterPro" id="IPR009071">
    <property type="entry name" value="HMG_box_dom"/>
</dbReference>
<dbReference type="InterPro" id="IPR036910">
    <property type="entry name" value="HMG_box_dom_sf"/>
</dbReference>
<feature type="DNA-binding region" description="HMG box" evidence="2">
    <location>
        <begin position="250"/>
        <end position="316"/>
    </location>
</feature>
<dbReference type="InterPro" id="IPR050342">
    <property type="entry name" value="HMGB"/>
</dbReference>
<dbReference type="PANTHER" id="PTHR48112">
    <property type="entry name" value="HIGH MOBILITY GROUP PROTEIN DSP1"/>
    <property type="match status" value="1"/>
</dbReference>
<organism evidence="5 6">
    <name type="scientific">Truncatella angustata</name>
    <dbReference type="NCBI Taxonomy" id="152316"/>
    <lineage>
        <taxon>Eukaryota</taxon>
        <taxon>Fungi</taxon>
        <taxon>Dikarya</taxon>
        <taxon>Ascomycota</taxon>
        <taxon>Pezizomycotina</taxon>
        <taxon>Sordariomycetes</taxon>
        <taxon>Xylariomycetidae</taxon>
        <taxon>Amphisphaeriales</taxon>
        <taxon>Sporocadaceae</taxon>
        <taxon>Truncatella</taxon>
    </lineage>
</organism>
<dbReference type="RefSeq" id="XP_045964299.1">
    <property type="nucleotide sequence ID" value="XM_046096832.1"/>
</dbReference>
<feature type="compositionally biased region" description="Basic residues" evidence="3">
    <location>
        <begin position="87"/>
        <end position="118"/>
    </location>
</feature>
<dbReference type="GeneID" id="70125724"/>
<dbReference type="EMBL" id="JAGPXC010000001">
    <property type="protein sequence ID" value="KAH6660168.1"/>
    <property type="molecule type" value="Genomic_DNA"/>
</dbReference>
<keyword evidence="1 2" id="KW-0238">DNA-binding</keyword>
<dbReference type="Proteomes" id="UP000758603">
    <property type="component" value="Unassembled WGS sequence"/>
</dbReference>
<comment type="caution">
    <text evidence="5">The sequence shown here is derived from an EMBL/GenBank/DDBJ whole genome shotgun (WGS) entry which is preliminary data.</text>
</comment>
<feature type="compositionally biased region" description="Low complexity" evidence="3">
    <location>
        <begin position="73"/>
        <end position="86"/>
    </location>
</feature>
<dbReference type="GO" id="GO:0005634">
    <property type="term" value="C:nucleus"/>
    <property type="evidence" value="ECO:0007669"/>
    <property type="project" value="UniProtKB-UniRule"/>
</dbReference>
<feature type="region of interest" description="Disordered" evidence="3">
    <location>
        <begin position="57"/>
        <end position="126"/>
    </location>
</feature>
<keyword evidence="6" id="KW-1185">Reference proteome</keyword>
<evidence type="ECO:0000256" key="2">
    <source>
        <dbReference type="PROSITE-ProRule" id="PRU00267"/>
    </source>
</evidence>
<dbReference type="PROSITE" id="PS50118">
    <property type="entry name" value="HMG_BOX_2"/>
    <property type="match status" value="1"/>
</dbReference>
<evidence type="ECO:0000259" key="4">
    <source>
        <dbReference type="PROSITE" id="PS50118"/>
    </source>
</evidence>
<evidence type="ECO:0000256" key="3">
    <source>
        <dbReference type="SAM" id="MobiDB-lite"/>
    </source>
</evidence>
<dbReference type="Gene3D" id="1.10.30.10">
    <property type="entry name" value="High mobility group box domain"/>
    <property type="match status" value="2"/>
</dbReference>
<dbReference type="GO" id="GO:0003677">
    <property type="term" value="F:DNA binding"/>
    <property type="evidence" value="ECO:0007669"/>
    <property type="project" value="UniProtKB-UniRule"/>
</dbReference>
<sequence length="322" mass="35864">MLSSIGRAAVRRLTSKPVPTSFVLSRTVAEQNSLASLASSFAKSCALRTFATTSAGTQTEQPVGVGRGRPKKTATTTPATTSTKASPKPKAKAAKPKKKKKVVAKKPTKPKSAGRPKKPLTQEQKDQLKLKEYKQKALFQEEPRKGLPTQPWNLFLAEQLSGQKYDGAQDVKSRFTEVVAKFKALSSSELEQLRTTSEENKLKNAATYKAWVESIPLARIVEANNARTRLKSKFNYPKHNKMLIKDDRIVKRLLSSFTYFTKARWASGEFSGKVSSSVAKDLGAEWRSLSEAEKQPYIELARADANRYHREMEAANLQHHQN</sequence>
<keyword evidence="2" id="KW-0539">Nucleus</keyword>